<sequence length="170" mass="17909">MAGDGVRNPADLTPVLDNLDDIDAAIEVNRLLILIVQAGIAEVLDAIDTLEWILLVALGDMSVTLDAILVDTTAIRAQTDGLPVLTETGGTITTDGNVQDLYINNAPGGVFRPICVKIDFTNHTAGETVVITTNYRITAVGGLTLQDTVTFAGVPASPLININLEPNRFG</sequence>
<name>X1E3P2_9ZZZZ</name>
<proteinExistence type="predicted"/>
<gene>
    <name evidence="1" type="ORF">S01H4_41986</name>
</gene>
<comment type="caution">
    <text evidence="1">The sequence shown here is derived from an EMBL/GenBank/DDBJ whole genome shotgun (WGS) entry which is preliminary data.</text>
</comment>
<evidence type="ECO:0000313" key="1">
    <source>
        <dbReference type="EMBL" id="GAH03283.1"/>
    </source>
</evidence>
<protein>
    <submittedName>
        <fullName evidence="1">Uncharacterized protein</fullName>
    </submittedName>
</protein>
<accession>X1E3P2</accession>
<organism evidence="1">
    <name type="scientific">marine sediment metagenome</name>
    <dbReference type="NCBI Taxonomy" id="412755"/>
    <lineage>
        <taxon>unclassified sequences</taxon>
        <taxon>metagenomes</taxon>
        <taxon>ecological metagenomes</taxon>
    </lineage>
</organism>
<reference evidence="1" key="1">
    <citation type="journal article" date="2014" name="Front. Microbiol.">
        <title>High frequency of phylogenetically diverse reductive dehalogenase-homologous genes in deep subseafloor sedimentary metagenomes.</title>
        <authorList>
            <person name="Kawai M."/>
            <person name="Futagami T."/>
            <person name="Toyoda A."/>
            <person name="Takaki Y."/>
            <person name="Nishi S."/>
            <person name="Hori S."/>
            <person name="Arai W."/>
            <person name="Tsubouchi T."/>
            <person name="Morono Y."/>
            <person name="Uchiyama I."/>
            <person name="Ito T."/>
            <person name="Fujiyama A."/>
            <person name="Inagaki F."/>
            <person name="Takami H."/>
        </authorList>
    </citation>
    <scope>NUCLEOTIDE SEQUENCE</scope>
    <source>
        <strain evidence="1">Expedition CK06-06</strain>
    </source>
</reference>
<feature type="non-terminal residue" evidence="1">
    <location>
        <position position="170"/>
    </location>
</feature>
<dbReference type="AlphaFoldDB" id="X1E3P2"/>
<dbReference type="EMBL" id="BART01023009">
    <property type="protein sequence ID" value="GAH03283.1"/>
    <property type="molecule type" value="Genomic_DNA"/>
</dbReference>